<organism evidence="2 3">
    <name type="scientific">Orchesella cincta</name>
    <name type="common">Springtail</name>
    <name type="synonym">Podura cincta</name>
    <dbReference type="NCBI Taxonomy" id="48709"/>
    <lineage>
        <taxon>Eukaryota</taxon>
        <taxon>Metazoa</taxon>
        <taxon>Ecdysozoa</taxon>
        <taxon>Arthropoda</taxon>
        <taxon>Hexapoda</taxon>
        <taxon>Collembola</taxon>
        <taxon>Entomobryomorpha</taxon>
        <taxon>Entomobryoidea</taxon>
        <taxon>Orchesellidae</taxon>
        <taxon>Orchesellinae</taxon>
        <taxon>Orchesella</taxon>
    </lineage>
</organism>
<dbReference type="GO" id="GO:0042421">
    <property type="term" value="P:norepinephrine biosynthetic process"/>
    <property type="evidence" value="ECO:0007669"/>
    <property type="project" value="TreeGrafter"/>
</dbReference>
<comment type="caution">
    <text evidence="2">The sequence shown here is derived from an EMBL/GenBank/DDBJ whole genome shotgun (WGS) entry which is preliminary data.</text>
</comment>
<dbReference type="GO" id="GO:0006589">
    <property type="term" value="P:octopamine biosynthetic process"/>
    <property type="evidence" value="ECO:0007669"/>
    <property type="project" value="TreeGrafter"/>
</dbReference>
<dbReference type="EMBL" id="LJIJ01000108">
    <property type="protein sequence ID" value="ODN02527.1"/>
    <property type="molecule type" value="Genomic_DNA"/>
</dbReference>
<dbReference type="GO" id="GO:0004500">
    <property type="term" value="F:dopamine beta-monooxygenase activity"/>
    <property type="evidence" value="ECO:0007669"/>
    <property type="project" value="InterPro"/>
</dbReference>
<dbReference type="Proteomes" id="UP000094527">
    <property type="component" value="Unassembled WGS sequence"/>
</dbReference>
<dbReference type="PROSITE" id="PS50836">
    <property type="entry name" value="DOMON"/>
    <property type="match status" value="1"/>
</dbReference>
<dbReference type="GO" id="GO:0005615">
    <property type="term" value="C:extracellular space"/>
    <property type="evidence" value="ECO:0007669"/>
    <property type="project" value="TreeGrafter"/>
</dbReference>
<feature type="non-terminal residue" evidence="2">
    <location>
        <position position="199"/>
    </location>
</feature>
<dbReference type="PANTHER" id="PTHR10157">
    <property type="entry name" value="DOPAMINE BETA HYDROXYLASE RELATED"/>
    <property type="match status" value="1"/>
</dbReference>
<dbReference type="Pfam" id="PF03351">
    <property type="entry name" value="DOMON"/>
    <property type="match status" value="1"/>
</dbReference>
<dbReference type="PANTHER" id="PTHR10157:SF23">
    <property type="entry name" value="MOXD1 HOMOLOG 1"/>
    <property type="match status" value="1"/>
</dbReference>
<dbReference type="GO" id="GO:0042420">
    <property type="term" value="P:dopamine catabolic process"/>
    <property type="evidence" value="ECO:0007669"/>
    <property type="project" value="TreeGrafter"/>
</dbReference>
<gene>
    <name evidence="2" type="ORF">Ocin01_04151</name>
</gene>
<protein>
    <submittedName>
        <fullName evidence="2">DBH-like monooxygenase protein 2</fullName>
    </submittedName>
</protein>
<evidence type="ECO:0000313" key="3">
    <source>
        <dbReference type="Proteomes" id="UP000094527"/>
    </source>
</evidence>
<proteinExistence type="predicted"/>
<name>A0A1D2NBA0_ORCCI</name>
<dbReference type="SMART" id="SM00664">
    <property type="entry name" value="DoH"/>
    <property type="match status" value="1"/>
</dbReference>
<feature type="domain" description="DOMON" evidence="1">
    <location>
        <begin position="53"/>
        <end position="171"/>
    </location>
</feature>
<dbReference type="AlphaFoldDB" id="A0A1D2NBA0"/>
<keyword evidence="3" id="KW-1185">Reference proteome</keyword>
<accession>A0A1D2NBA0</accession>
<evidence type="ECO:0000259" key="1">
    <source>
        <dbReference type="PROSITE" id="PS50836"/>
    </source>
</evidence>
<keyword evidence="2" id="KW-0560">Oxidoreductase</keyword>
<dbReference type="InterPro" id="IPR005018">
    <property type="entry name" value="DOMON_domain"/>
</dbReference>
<dbReference type="InterPro" id="IPR045266">
    <property type="entry name" value="DOH_DOMON"/>
</dbReference>
<dbReference type="CDD" id="cd09631">
    <property type="entry name" value="DOMON_DOH"/>
    <property type="match status" value="1"/>
</dbReference>
<evidence type="ECO:0000313" key="2">
    <source>
        <dbReference type="EMBL" id="ODN02527.1"/>
    </source>
</evidence>
<dbReference type="GO" id="GO:0030667">
    <property type="term" value="C:secretory granule membrane"/>
    <property type="evidence" value="ECO:0007669"/>
    <property type="project" value="TreeGrafter"/>
</dbReference>
<sequence length="199" mass="22596">MANPQKYKIETWNHLIIFTTFLITSFTCKVFAQSVPNIPVSQFQRREVLDPNVGLALEWSVNRESNTINLQVEIESGNGNFALGLTRKGHIEGSDVIYFEVENGIATPSVSDMFGEDNTTIVQDTNQDWRQISSSTSQNLIRIQIQRNLDTCDEQDLKIDESLIKVVWDYGVNSSLPSQFDVKGVEFVYFTDTRVYSNA</sequence>
<dbReference type="InterPro" id="IPR000945">
    <property type="entry name" value="DBH-like"/>
</dbReference>
<reference evidence="2 3" key="1">
    <citation type="journal article" date="2016" name="Genome Biol. Evol.">
        <title>Gene Family Evolution Reflects Adaptation to Soil Environmental Stressors in the Genome of the Collembolan Orchesella cincta.</title>
        <authorList>
            <person name="Faddeeva-Vakhrusheva A."/>
            <person name="Derks M.F."/>
            <person name="Anvar S.Y."/>
            <person name="Agamennone V."/>
            <person name="Suring W."/>
            <person name="Smit S."/>
            <person name="van Straalen N.M."/>
            <person name="Roelofs D."/>
        </authorList>
    </citation>
    <scope>NUCLEOTIDE SEQUENCE [LARGE SCALE GENOMIC DNA]</scope>
    <source>
        <tissue evidence="2">Mixed pool</tissue>
    </source>
</reference>
<dbReference type="STRING" id="48709.A0A1D2NBA0"/>
<keyword evidence="2" id="KW-0503">Monooxygenase</keyword>